<dbReference type="InterPro" id="IPR050287">
    <property type="entry name" value="MTA/SAH_deaminase"/>
</dbReference>
<accession>A1BAZ1</accession>
<evidence type="ECO:0000259" key="6">
    <source>
        <dbReference type="Pfam" id="PF22039"/>
    </source>
</evidence>
<geneLocation type="plasmid" evidence="8">
    <name>pPD1222</name>
</geneLocation>
<dbReference type="AlphaFoldDB" id="A1BAZ1"/>
<evidence type="ECO:0000256" key="3">
    <source>
        <dbReference type="ARBA" id="ARBA00022801"/>
    </source>
</evidence>
<gene>
    <name evidence="7" type="ordered locus">Pden_4622</name>
</gene>
<dbReference type="Pfam" id="PF01979">
    <property type="entry name" value="Amidohydro_1"/>
    <property type="match status" value="1"/>
</dbReference>
<dbReference type="eggNOG" id="COG0402">
    <property type="taxonomic scope" value="Bacteria"/>
</dbReference>
<dbReference type="PANTHER" id="PTHR43794">
    <property type="entry name" value="AMINOHYDROLASE SSNA-RELATED"/>
    <property type="match status" value="1"/>
</dbReference>
<evidence type="ECO:0000313" key="7">
    <source>
        <dbReference type="EMBL" id="ABL72685.1"/>
    </source>
</evidence>
<dbReference type="SUPFAM" id="SSF51556">
    <property type="entry name" value="Metallo-dependent hydrolases"/>
    <property type="match status" value="1"/>
</dbReference>
<dbReference type="KEGG" id="pde:Pden_4622"/>
<dbReference type="EnsemblBacteria" id="ABL72685">
    <property type="protein sequence ID" value="ABL72685"/>
    <property type="gene ID" value="Pden_4622"/>
</dbReference>
<keyword evidence="3 7" id="KW-0378">Hydrolase</keyword>
<feature type="domain" description="Amidohydrolase-related" evidence="5">
    <location>
        <begin position="56"/>
        <end position="436"/>
    </location>
</feature>
<dbReference type="EMBL" id="CP000491">
    <property type="protein sequence ID" value="ABL72685.1"/>
    <property type="molecule type" value="Genomic_DNA"/>
</dbReference>
<dbReference type="InterPro" id="IPR054418">
    <property type="entry name" value="MQNX/HUTI_composite_N"/>
</dbReference>
<dbReference type="Gene3D" id="3.20.20.140">
    <property type="entry name" value="Metal-dependent hydrolases"/>
    <property type="match status" value="1"/>
</dbReference>
<feature type="domain" description="Aminodeoxyfutalosine deaminase/Imidazolonepropionase-like composite" evidence="6">
    <location>
        <begin position="21"/>
        <end position="44"/>
    </location>
</feature>
<keyword evidence="2" id="KW-0479">Metal-binding</keyword>
<dbReference type="InterPro" id="IPR006680">
    <property type="entry name" value="Amidohydro-rel"/>
</dbReference>
<dbReference type="GeneID" id="93454650"/>
<keyword evidence="7" id="KW-0614">Plasmid</keyword>
<dbReference type="Gene3D" id="2.30.40.10">
    <property type="entry name" value="Urease, subunit C, domain 1"/>
    <property type="match status" value="1"/>
</dbReference>
<dbReference type="Pfam" id="PF22039">
    <property type="entry name" value="HUTI_composite_bact"/>
    <property type="match status" value="1"/>
</dbReference>
<sequence>MLIIEADHLIAHAAAPQQSGAAVVVIDGLVHAIGPRAELRAHYPLARRLDLGGSLLLPGLINAHQHGRGLSQIQLGYPDDQLEPWIARRRGRGAPDTYALTRLAALRMLANGVTATLHANYSYASGDYEAELRAAIRAYADTGLRATIAVGYADRGALIYPPDDEAAFVSTLSAKARELIRAGRPAYLPLTETLDLMARLCAEYAGHPTLSFAYGPAGPQWVSDEAWRVLAGDAARRGLGLHFHLLESPAQAACARQLYPSGVLAHLERLGVFQAAASAAHFVHATERDIADAARLGIAIVTNPGSNMRLGNGPPPLDALHRAGVCIAIGSDNCTLQDDEDLLAELRLADALTRRGRADDVTGGMWMLDAATGAGTQAAFLNGAGAIAPGMKADLIALDLDPTQGAFLDPDMGLLDATMARAKGRDVTLTMVAGRILYHQAKFPGADLAQARRAACRTAYASRSVGPDTQAAAEEIAETLRRHYTQPVRT</sequence>
<dbReference type="InterPro" id="IPR032466">
    <property type="entry name" value="Metal_Hydrolase"/>
</dbReference>
<dbReference type="Proteomes" id="UP000000361">
    <property type="component" value="Chromosome 1"/>
</dbReference>
<dbReference type="SUPFAM" id="SSF51338">
    <property type="entry name" value="Composite domain of metallo-dependent hydrolases"/>
    <property type="match status" value="1"/>
</dbReference>
<evidence type="ECO:0000259" key="5">
    <source>
        <dbReference type="Pfam" id="PF01979"/>
    </source>
</evidence>
<comment type="similarity">
    <text evidence="1">Belongs to the metallo-dependent hydrolases superfamily. ATZ/TRZ family.</text>
</comment>
<dbReference type="RefSeq" id="WP_011750844.1">
    <property type="nucleotide sequence ID" value="NC_008688.1"/>
</dbReference>
<dbReference type="InterPro" id="IPR011059">
    <property type="entry name" value="Metal-dep_hydrolase_composite"/>
</dbReference>
<organism evidence="7 8">
    <name type="scientific">Paracoccus denitrificans (strain Pd 1222)</name>
    <dbReference type="NCBI Taxonomy" id="318586"/>
    <lineage>
        <taxon>Bacteria</taxon>
        <taxon>Pseudomonadati</taxon>
        <taxon>Pseudomonadota</taxon>
        <taxon>Alphaproteobacteria</taxon>
        <taxon>Rhodobacterales</taxon>
        <taxon>Paracoccaceae</taxon>
        <taxon>Paracoccus</taxon>
    </lineage>
</organism>
<proteinExistence type="inferred from homology"/>
<evidence type="ECO:0000313" key="8">
    <source>
        <dbReference type="Proteomes" id="UP000000361"/>
    </source>
</evidence>
<dbReference type="GO" id="GO:0046872">
    <property type="term" value="F:metal ion binding"/>
    <property type="evidence" value="ECO:0007669"/>
    <property type="project" value="UniProtKB-KW"/>
</dbReference>
<protein>
    <submittedName>
        <fullName evidence="7">Amidohydrolase</fullName>
    </submittedName>
</protein>
<dbReference type="HOGENOM" id="CLU_012358_2_2_5"/>
<evidence type="ECO:0000256" key="4">
    <source>
        <dbReference type="ARBA" id="ARBA00022833"/>
    </source>
</evidence>
<dbReference type="GO" id="GO:0016810">
    <property type="term" value="F:hydrolase activity, acting on carbon-nitrogen (but not peptide) bonds"/>
    <property type="evidence" value="ECO:0007669"/>
    <property type="project" value="InterPro"/>
</dbReference>
<name>A1BAZ1_PARDP</name>
<reference evidence="8" key="1">
    <citation type="submission" date="2006-12" db="EMBL/GenBank/DDBJ databases">
        <title>Complete sequence of plasmid 1 of Paracoccus denitrificans PD1222.</title>
        <authorList>
            <person name="Copeland A."/>
            <person name="Lucas S."/>
            <person name="Lapidus A."/>
            <person name="Barry K."/>
            <person name="Detter J.C."/>
            <person name="Glavina del Rio T."/>
            <person name="Hammon N."/>
            <person name="Israni S."/>
            <person name="Dalin E."/>
            <person name="Tice H."/>
            <person name="Pitluck S."/>
            <person name="Munk A.C."/>
            <person name="Brettin T."/>
            <person name="Bruce D."/>
            <person name="Han C."/>
            <person name="Tapia R."/>
            <person name="Gilna P."/>
            <person name="Schmutz J."/>
            <person name="Larimer F."/>
            <person name="Land M."/>
            <person name="Hauser L."/>
            <person name="Kyrpides N."/>
            <person name="Lykidis A."/>
            <person name="Spiro S."/>
            <person name="Richardson D.J."/>
            <person name="Moir J.W.B."/>
            <person name="Ferguson S.J."/>
            <person name="van Spanning R.J.M."/>
            <person name="Richardson P."/>
        </authorList>
    </citation>
    <scope>NUCLEOTIDE SEQUENCE [LARGE SCALE GENOMIC DNA]</scope>
    <source>
        <strain evidence="8">Pd 1222</strain>
        <plasmid evidence="8">pPD1222</plasmid>
    </source>
</reference>
<dbReference type="OrthoDB" id="9796020at2"/>
<keyword evidence="8" id="KW-1185">Reference proteome</keyword>
<keyword evidence="4" id="KW-0862">Zinc</keyword>
<dbReference type="PANTHER" id="PTHR43794:SF11">
    <property type="entry name" value="AMIDOHYDROLASE-RELATED DOMAIN-CONTAINING PROTEIN"/>
    <property type="match status" value="1"/>
</dbReference>
<evidence type="ECO:0000256" key="2">
    <source>
        <dbReference type="ARBA" id="ARBA00022723"/>
    </source>
</evidence>
<evidence type="ECO:0000256" key="1">
    <source>
        <dbReference type="ARBA" id="ARBA00006745"/>
    </source>
</evidence>